<proteinExistence type="inferred from homology"/>
<keyword evidence="7" id="KW-0862">Zinc</keyword>
<comment type="function">
    <text evidence="7">Dimethylates the guanine residues at position 26 and 27 of one or more tRNAs using S-adenosyl-L-methionine as donor of the methyl groups.</text>
</comment>
<keyword evidence="4 7" id="KW-0949">S-adenosyl-L-methionine</keyword>
<keyword evidence="9" id="KW-1185">Reference proteome</keyword>
<dbReference type="GO" id="GO:0002940">
    <property type="term" value="P:tRNA N2-guanine methylation"/>
    <property type="evidence" value="ECO:0007669"/>
    <property type="project" value="TreeGrafter"/>
</dbReference>
<comment type="similarity">
    <text evidence="7">Belongs to the class I-like SAM-binding methyltransferase superfamily. Trm1 family.</text>
</comment>
<name>A0A285NYZ5_9AQUI</name>
<dbReference type="HAMAP" id="MF_00290">
    <property type="entry name" value="tRNA_dimethyltr_TRM1"/>
    <property type="match status" value="1"/>
</dbReference>
<protein>
    <recommendedName>
        <fullName evidence="7">tRNA (guanine(26)-N(2)/guanine(27)-N(2))-dimethyltransferase</fullName>
        <ecNumber evidence="7">2.1.1.215</ecNumber>
    </recommendedName>
</protein>
<evidence type="ECO:0000256" key="4">
    <source>
        <dbReference type="ARBA" id="ARBA00022691"/>
    </source>
</evidence>
<evidence type="ECO:0000256" key="3">
    <source>
        <dbReference type="ARBA" id="ARBA00022679"/>
    </source>
</evidence>
<comment type="catalytic activity">
    <reaction evidence="7">
        <text>guanosine(26)/guanosine(27) in tRNA + 4 S-adenosyl-L-methionine = N(2)-dimethylguanosine(26)/N(2)-dimethylguanosine(27) in tRNA + 4 S-adenosyl-L-homocysteine + 4 H(+)</text>
        <dbReference type="Rhea" id="RHEA:43136"/>
        <dbReference type="Rhea" id="RHEA-COMP:10353"/>
        <dbReference type="Rhea" id="RHEA-COMP:10354"/>
        <dbReference type="ChEBI" id="CHEBI:15378"/>
        <dbReference type="ChEBI" id="CHEBI:57856"/>
        <dbReference type="ChEBI" id="CHEBI:59789"/>
        <dbReference type="ChEBI" id="CHEBI:74269"/>
        <dbReference type="ChEBI" id="CHEBI:74513"/>
        <dbReference type="EC" id="2.1.1.215"/>
    </reaction>
</comment>
<feature type="binding site" evidence="7">
    <location>
        <position position="77"/>
    </location>
    <ligand>
        <name>S-adenosyl-L-methionine</name>
        <dbReference type="ChEBI" id="CHEBI:59789"/>
    </ligand>
</feature>
<feature type="binding site" evidence="7">
    <location>
        <position position="107"/>
    </location>
    <ligand>
        <name>S-adenosyl-L-methionine</name>
        <dbReference type="ChEBI" id="CHEBI:59789"/>
    </ligand>
</feature>
<keyword evidence="5 7" id="KW-0819">tRNA processing</keyword>
<dbReference type="GO" id="GO:0160104">
    <property type="term" value="F:tRNA (guanine(26)-N2)-dimethyltransferase activity"/>
    <property type="evidence" value="ECO:0007669"/>
    <property type="project" value="UniProtKB-UniRule"/>
</dbReference>
<dbReference type="EMBL" id="OBEN01000006">
    <property type="protein sequence ID" value="SNZ14712.1"/>
    <property type="molecule type" value="Genomic_DNA"/>
</dbReference>
<keyword evidence="6 7" id="KW-0694">RNA-binding</keyword>
<feature type="binding site" evidence="7">
    <location>
        <position position="60"/>
    </location>
    <ligand>
        <name>S-adenosyl-L-methionine</name>
        <dbReference type="ChEBI" id="CHEBI:59789"/>
    </ligand>
</feature>
<accession>A0A285NYZ5</accession>
<feature type="binding site" evidence="7">
    <location>
        <position position="257"/>
    </location>
    <ligand>
        <name>Zn(2+)</name>
        <dbReference type="ChEBI" id="CHEBI:29105"/>
    </ligand>
</feature>
<feature type="binding site" evidence="7">
    <location>
        <position position="242"/>
    </location>
    <ligand>
        <name>Zn(2+)</name>
        <dbReference type="ChEBI" id="CHEBI:29105"/>
    </ligand>
</feature>
<evidence type="ECO:0000313" key="8">
    <source>
        <dbReference type="EMBL" id="SNZ14712.1"/>
    </source>
</evidence>
<dbReference type="InterPro" id="IPR042296">
    <property type="entry name" value="tRNA_met_Trm1_C"/>
</dbReference>
<dbReference type="GO" id="GO:0000049">
    <property type="term" value="F:tRNA binding"/>
    <property type="evidence" value="ECO:0007669"/>
    <property type="project" value="UniProtKB-KW"/>
</dbReference>
<keyword evidence="3 7" id="KW-0808">Transferase</keyword>
<dbReference type="InterPro" id="IPR029063">
    <property type="entry name" value="SAM-dependent_MTases_sf"/>
</dbReference>
<dbReference type="SUPFAM" id="SSF53335">
    <property type="entry name" value="S-adenosyl-L-methionine-dependent methyltransferases"/>
    <property type="match status" value="1"/>
</dbReference>
<keyword evidence="7" id="KW-0479">Metal-binding</keyword>
<dbReference type="Gene3D" id="3.30.56.70">
    <property type="entry name" value="N2,N2-dimethylguanosine tRNA methyltransferase, C-terminal domain"/>
    <property type="match status" value="1"/>
</dbReference>
<keyword evidence="2 7" id="KW-0489">Methyltransferase</keyword>
<dbReference type="AlphaFoldDB" id="A0A285NYZ5"/>
<dbReference type="CDD" id="cd02440">
    <property type="entry name" value="AdoMet_MTases"/>
    <property type="match status" value="1"/>
</dbReference>
<dbReference type="PROSITE" id="PS51626">
    <property type="entry name" value="SAM_MT_TRM1"/>
    <property type="match status" value="1"/>
</dbReference>
<dbReference type="Gene3D" id="3.40.50.150">
    <property type="entry name" value="Vaccinia Virus protein VP39"/>
    <property type="match status" value="1"/>
</dbReference>
<evidence type="ECO:0000313" key="9">
    <source>
        <dbReference type="Proteomes" id="UP000218627"/>
    </source>
</evidence>
<evidence type="ECO:0000256" key="1">
    <source>
        <dbReference type="ARBA" id="ARBA00022555"/>
    </source>
</evidence>
<sequence length="372" mass="41759">MIQEGKARLHIQIPSIVSSRMPVFYNPHMVINRDMSLLVVLASVGEGAIICDPMGASGIRGIRFLLEAGAKKVIYNDINPMAVEEFKRLIKINCVDESKVEIYSEDASLLLRKLRGFDYVDIDPFGSPVDFLESAILSVKRGGLLGVSATDTAVLSGTYPTTCIRRYGSKPLLEAEFYHEVGIRILIKKVVEEGAKLDCALTPVFCYSYRHHFKVFLRKDIGARRADQLMRDIGYIVYCSKCLYRKALKCEGMINICPICGNELLYAGPLWIGKLWNEELITGMQKPKDRLILSKETIKLLSKVQQEATKQTVGFYTLSAIGEKLRIGSFPNLEKFLPLIEGVRTHFTGEGFRTTLSHSELLKRLGSLSLRQ</sequence>
<dbReference type="PANTHER" id="PTHR10631">
    <property type="entry name" value="N 2 ,N 2 -DIMETHYLGUANOSINE TRNA METHYLTRANSFERASE"/>
    <property type="match status" value="1"/>
</dbReference>
<dbReference type="InterPro" id="IPR022923">
    <property type="entry name" value="TRM1_arc_bac"/>
</dbReference>
<keyword evidence="1 7" id="KW-0820">tRNA-binding</keyword>
<dbReference type="GO" id="GO:0046872">
    <property type="term" value="F:metal ion binding"/>
    <property type="evidence" value="ECO:0007669"/>
    <property type="project" value="UniProtKB-KW"/>
</dbReference>
<evidence type="ECO:0000256" key="6">
    <source>
        <dbReference type="ARBA" id="ARBA00022884"/>
    </source>
</evidence>
<reference evidence="9" key="1">
    <citation type="submission" date="2017-09" db="EMBL/GenBank/DDBJ databases">
        <authorList>
            <person name="Varghese N."/>
            <person name="Submissions S."/>
        </authorList>
    </citation>
    <scope>NUCLEOTIDE SEQUENCE [LARGE SCALE GENOMIC DNA]</scope>
    <source>
        <strain evidence="9">DSM 2913</strain>
    </source>
</reference>
<feature type="binding site" evidence="7">
    <location>
        <position position="106"/>
    </location>
    <ligand>
        <name>S-adenosyl-L-methionine</name>
        <dbReference type="ChEBI" id="CHEBI:59789"/>
    </ligand>
</feature>
<dbReference type="Proteomes" id="UP000218627">
    <property type="component" value="Unassembled WGS sequence"/>
</dbReference>
<evidence type="ECO:0000256" key="5">
    <source>
        <dbReference type="ARBA" id="ARBA00022694"/>
    </source>
</evidence>
<dbReference type="InterPro" id="IPR002905">
    <property type="entry name" value="Trm1"/>
</dbReference>
<dbReference type="PANTHER" id="PTHR10631:SF3">
    <property type="entry name" value="TRNA (GUANINE(26)-N(2))-DIMETHYLTRANSFERASE"/>
    <property type="match status" value="1"/>
</dbReference>
<organism evidence="8 9">
    <name type="scientific">Hydrogenobacter hydrogenophilus</name>
    <dbReference type="NCBI Taxonomy" id="35835"/>
    <lineage>
        <taxon>Bacteria</taxon>
        <taxon>Pseudomonadati</taxon>
        <taxon>Aquificota</taxon>
        <taxon>Aquificia</taxon>
        <taxon>Aquificales</taxon>
        <taxon>Aquificaceae</taxon>
        <taxon>Hydrogenobacter</taxon>
    </lineage>
</organism>
<dbReference type="Pfam" id="PF02005">
    <property type="entry name" value="TRM"/>
    <property type="match status" value="1"/>
</dbReference>
<evidence type="ECO:0000256" key="2">
    <source>
        <dbReference type="ARBA" id="ARBA00022603"/>
    </source>
</evidence>
<feature type="binding site" evidence="7">
    <location>
        <position position="33"/>
    </location>
    <ligand>
        <name>S-adenosyl-L-methionine</name>
        <dbReference type="ChEBI" id="CHEBI:59789"/>
    </ligand>
</feature>
<dbReference type="OrthoDB" id="9826at2"/>
<feature type="binding site" evidence="7">
    <location>
        <position position="239"/>
    </location>
    <ligand>
        <name>Zn(2+)</name>
        <dbReference type="ChEBI" id="CHEBI:29105"/>
    </ligand>
</feature>
<gene>
    <name evidence="7" type="primary">trm1</name>
    <name evidence="8" type="ORF">SAMN06265353_1176</name>
</gene>
<evidence type="ECO:0000256" key="7">
    <source>
        <dbReference type="HAMAP-Rule" id="MF_00290"/>
    </source>
</evidence>
<dbReference type="EC" id="2.1.1.215" evidence="7"/>
<dbReference type="GO" id="GO:0160103">
    <property type="term" value="F:tRNA (guanine(26)-N2/guanine(27)-N2)-dimethyltransferase activity"/>
    <property type="evidence" value="ECO:0007669"/>
    <property type="project" value="UniProtKB-EC"/>
</dbReference>
<feature type="binding site" evidence="7">
    <location>
        <position position="260"/>
    </location>
    <ligand>
        <name>Zn(2+)</name>
        <dbReference type="ChEBI" id="CHEBI:29105"/>
    </ligand>
</feature>